<dbReference type="RefSeq" id="XP_046007004.1">
    <property type="nucleotide sequence ID" value="XM_046157221.1"/>
</dbReference>
<evidence type="ECO:0000313" key="2">
    <source>
        <dbReference type="EMBL" id="KAH7020803.1"/>
    </source>
</evidence>
<comment type="caution">
    <text evidence="2">The sequence shown here is derived from an EMBL/GenBank/DDBJ whole genome shotgun (WGS) entry which is preliminary data.</text>
</comment>
<reference evidence="2" key="1">
    <citation type="journal article" date="2021" name="Nat. Commun.">
        <title>Genetic determinants of endophytism in the Arabidopsis root mycobiome.</title>
        <authorList>
            <person name="Mesny F."/>
            <person name="Miyauchi S."/>
            <person name="Thiergart T."/>
            <person name="Pickel B."/>
            <person name="Atanasova L."/>
            <person name="Karlsson M."/>
            <person name="Huettel B."/>
            <person name="Barry K.W."/>
            <person name="Haridas S."/>
            <person name="Chen C."/>
            <person name="Bauer D."/>
            <person name="Andreopoulos W."/>
            <person name="Pangilinan J."/>
            <person name="LaButti K."/>
            <person name="Riley R."/>
            <person name="Lipzen A."/>
            <person name="Clum A."/>
            <person name="Drula E."/>
            <person name="Henrissat B."/>
            <person name="Kohler A."/>
            <person name="Grigoriev I.V."/>
            <person name="Martin F.M."/>
            <person name="Hacquard S."/>
        </authorList>
    </citation>
    <scope>NUCLEOTIDE SEQUENCE</scope>
    <source>
        <strain evidence="2">MPI-CAGE-CH-0230</strain>
    </source>
</reference>
<accession>A0A9P9BNE6</accession>
<feature type="signal peptide" evidence="1">
    <location>
        <begin position="1"/>
        <end position="20"/>
    </location>
</feature>
<evidence type="ECO:0000256" key="1">
    <source>
        <dbReference type="SAM" id="SignalP"/>
    </source>
</evidence>
<name>A0A9P9BNE6_9PEZI</name>
<gene>
    <name evidence="2" type="ORF">B0I36DRAFT_353548</name>
</gene>
<organism evidence="2 3">
    <name type="scientific">Microdochium trichocladiopsis</name>
    <dbReference type="NCBI Taxonomy" id="1682393"/>
    <lineage>
        <taxon>Eukaryota</taxon>
        <taxon>Fungi</taxon>
        <taxon>Dikarya</taxon>
        <taxon>Ascomycota</taxon>
        <taxon>Pezizomycotina</taxon>
        <taxon>Sordariomycetes</taxon>
        <taxon>Xylariomycetidae</taxon>
        <taxon>Xylariales</taxon>
        <taxon>Microdochiaceae</taxon>
        <taxon>Microdochium</taxon>
    </lineage>
</organism>
<feature type="chain" id="PRO_5040225188" description="Apple domain-containing protein" evidence="1">
    <location>
        <begin position="21"/>
        <end position="307"/>
    </location>
</feature>
<evidence type="ECO:0008006" key="4">
    <source>
        <dbReference type="Google" id="ProtNLM"/>
    </source>
</evidence>
<dbReference type="Proteomes" id="UP000756346">
    <property type="component" value="Unassembled WGS sequence"/>
</dbReference>
<keyword evidence="3" id="KW-1185">Reference proteome</keyword>
<evidence type="ECO:0000313" key="3">
    <source>
        <dbReference type="Proteomes" id="UP000756346"/>
    </source>
</evidence>
<sequence>MQLTSFAITYILSVGALVSAAPLAGVDACAAVGDVVSLLTGPLKSRASSFCSDYLGGPKTTVLVQTATVTGATVTSLATLPNQTQTATASTTTITTITSTVTQREANPTTTVAVTATAAMRTVYQRGLTTVPVPIPTPLRIFAASKISSACSCIVALPTTTLRSTATQNVAGPVTTQTVQGRTVTVTYTFTVQETTSFITTQTVPATGTDTTTATVTTVTPILVKPKICNAKGLPNILSYTSNFNTNQAACIASCKNDSRCLSTGFYIVTDPFTGTSTGTCRSYDQPVADTADLGSGGTYTFNDKAC</sequence>
<proteinExistence type="predicted"/>
<dbReference type="OrthoDB" id="3795158at2759"/>
<protein>
    <recommendedName>
        <fullName evidence="4">Apple domain-containing protein</fullName>
    </recommendedName>
</protein>
<dbReference type="EMBL" id="JAGTJQ010000010">
    <property type="protein sequence ID" value="KAH7020803.1"/>
    <property type="molecule type" value="Genomic_DNA"/>
</dbReference>
<keyword evidence="1" id="KW-0732">Signal</keyword>
<dbReference type="GeneID" id="70186767"/>
<dbReference type="AlphaFoldDB" id="A0A9P9BNE6"/>